<proteinExistence type="predicted"/>
<sequence>MTTKASVQYAPFQLQPLQYRSTLHRAPAGRSVWNLKASPSRGVPFETAPPGGGGGLGPDPDRPGPGPGS</sequence>
<evidence type="ECO:0000313" key="3">
    <source>
        <dbReference type="Proteomes" id="UP001480595"/>
    </source>
</evidence>
<reference evidence="2 3" key="1">
    <citation type="submission" date="2023-01" db="EMBL/GenBank/DDBJ databases">
        <title>Analysis of 21 Apiospora genomes using comparative genomics revels a genus with tremendous synthesis potential of carbohydrate active enzymes and secondary metabolites.</title>
        <authorList>
            <person name="Sorensen T."/>
        </authorList>
    </citation>
    <scope>NUCLEOTIDE SEQUENCE [LARGE SCALE GENOMIC DNA]</scope>
    <source>
        <strain evidence="2 3">CBS 135458</strain>
    </source>
</reference>
<comment type="caution">
    <text evidence="2">The sequence shown here is derived from an EMBL/GenBank/DDBJ whole genome shotgun (WGS) entry which is preliminary data.</text>
</comment>
<accession>A0ABR1UIF3</accession>
<evidence type="ECO:0000313" key="2">
    <source>
        <dbReference type="EMBL" id="KAK8058693.1"/>
    </source>
</evidence>
<name>A0ABR1UIF3_9PEZI</name>
<evidence type="ECO:0000256" key="1">
    <source>
        <dbReference type="SAM" id="MobiDB-lite"/>
    </source>
</evidence>
<gene>
    <name evidence="2" type="ORF">PG994_009141</name>
</gene>
<protein>
    <submittedName>
        <fullName evidence="2">Uncharacterized protein</fullName>
    </submittedName>
</protein>
<dbReference type="GeneID" id="92093613"/>
<dbReference type="EMBL" id="JAQQWL010000009">
    <property type="protein sequence ID" value="KAK8058693.1"/>
    <property type="molecule type" value="Genomic_DNA"/>
</dbReference>
<dbReference type="Proteomes" id="UP001480595">
    <property type="component" value="Unassembled WGS sequence"/>
</dbReference>
<organism evidence="2 3">
    <name type="scientific">Apiospora phragmitis</name>
    <dbReference type="NCBI Taxonomy" id="2905665"/>
    <lineage>
        <taxon>Eukaryota</taxon>
        <taxon>Fungi</taxon>
        <taxon>Dikarya</taxon>
        <taxon>Ascomycota</taxon>
        <taxon>Pezizomycotina</taxon>
        <taxon>Sordariomycetes</taxon>
        <taxon>Xylariomycetidae</taxon>
        <taxon>Amphisphaeriales</taxon>
        <taxon>Apiosporaceae</taxon>
        <taxon>Apiospora</taxon>
    </lineage>
</organism>
<feature type="region of interest" description="Disordered" evidence="1">
    <location>
        <begin position="33"/>
        <end position="69"/>
    </location>
</feature>
<keyword evidence="3" id="KW-1185">Reference proteome</keyword>
<dbReference type="RefSeq" id="XP_066714139.1">
    <property type="nucleotide sequence ID" value="XM_066860550.1"/>
</dbReference>